<dbReference type="AlphaFoldDB" id="A0A6J4KCG3"/>
<name>A0A6J4KCG3_9ACTN</name>
<feature type="domain" description="Glycosyltransferase subfamily 4-like N-terminal" evidence="5">
    <location>
        <begin position="61"/>
        <end position="173"/>
    </location>
</feature>
<evidence type="ECO:0000313" key="6">
    <source>
        <dbReference type="EMBL" id="CAA9300549.1"/>
    </source>
</evidence>
<dbReference type="InterPro" id="IPR028098">
    <property type="entry name" value="Glyco_trans_4-like_N"/>
</dbReference>
<dbReference type="PANTHER" id="PTHR12526:SF572">
    <property type="entry name" value="BLL5144 PROTEIN"/>
    <property type="match status" value="1"/>
</dbReference>
<dbReference type="Pfam" id="PF13439">
    <property type="entry name" value="Glyco_transf_4"/>
    <property type="match status" value="1"/>
</dbReference>
<accession>A0A6J4KCG3</accession>
<evidence type="ECO:0000259" key="5">
    <source>
        <dbReference type="Pfam" id="PF13439"/>
    </source>
</evidence>
<dbReference type="InterPro" id="IPR001296">
    <property type="entry name" value="Glyco_trans_1"/>
</dbReference>
<evidence type="ECO:0000256" key="1">
    <source>
        <dbReference type="ARBA" id="ARBA00022676"/>
    </source>
</evidence>
<dbReference type="Gene3D" id="3.40.50.2000">
    <property type="entry name" value="Glycogen Phosphorylase B"/>
    <property type="match status" value="2"/>
</dbReference>
<dbReference type="Pfam" id="PF00534">
    <property type="entry name" value="Glycos_transf_1"/>
    <property type="match status" value="1"/>
</dbReference>
<proteinExistence type="predicted"/>
<feature type="region of interest" description="Disordered" evidence="3">
    <location>
        <begin position="47"/>
        <end position="66"/>
    </location>
</feature>
<evidence type="ECO:0000259" key="4">
    <source>
        <dbReference type="Pfam" id="PF00534"/>
    </source>
</evidence>
<dbReference type="PANTHER" id="PTHR12526">
    <property type="entry name" value="GLYCOSYLTRANSFERASE"/>
    <property type="match status" value="1"/>
</dbReference>
<dbReference type="SUPFAM" id="SSF53756">
    <property type="entry name" value="UDP-Glycosyltransferase/glycogen phosphorylase"/>
    <property type="match status" value="1"/>
</dbReference>
<organism evidence="6">
    <name type="scientific">uncultured Friedmanniella sp</name>
    <dbReference type="NCBI Taxonomy" id="335381"/>
    <lineage>
        <taxon>Bacteria</taxon>
        <taxon>Bacillati</taxon>
        <taxon>Actinomycetota</taxon>
        <taxon>Actinomycetes</taxon>
        <taxon>Propionibacteriales</taxon>
        <taxon>Nocardioidaceae</taxon>
        <taxon>Friedmanniella</taxon>
        <taxon>environmental samples</taxon>
    </lineage>
</organism>
<keyword evidence="2 6" id="KW-0808">Transferase</keyword>
<keyword evidence="1" id="KW-0328">Glycosyltransferase</keyword>
<protein>
    <submittedName>
        <fullName evidence="6">Glycosyl transferase, group 1</fullName>
    </submittedName>
</protein>
<evidence type="ECO:0000256" key="3">
    <source>
        <dbReference type="SAM" id="MobiDB-lite"/>
    </source>
</evidence>
<sequence length="388" mass="41361">MTMSYGVLSTYPPTQCGLATFSQALVSALESPSDLVGVVRVADAQEVTGGPPRSRAATQGQPPDAAWVREDPCGPGKAAAALNRFDVALLQHEYGIFPGPDGADVLEVVRRLKVPLVTVLHTVLVAPSPNQRRVLESLVAASSAVVTMTRTARERLVAHYRVDPIRVTVIPHGAAVPPPQLHRRVRPPGQPATILTWGLLGEGKGIEWAIDAMTQLGDLDPRPEYHVVGQTHPKVQARHGEAYRQRLIARAEAGGTGAVHFDDRYLSTAQLHALVSRADAVLLPYDSREQVTSGVLIEAVAAGKPVISTAFPHAVELLSGGAGLLVERQDPAGIAAAVRRLLTEPGLEAAMTAEAQRVAPELRWPAVADRYRSVAARVRRPACVRATA</sequence>
<evidence type="ECO:0000256" key="2">
    <source>
        <dbReference type="ARBA" id="ARBA00022679"/>
    </source>
</evidence>
<dbReference type="EMBL" id="CADCTT010000144">
    <property type="protein sequence ID" value="CAA9300549.1"/>
    <property type="molecule type" value="Genomic_DNA"/>
</dbReference>
<dbReference type="GO" id="GO:0016757">
    <property type="term" value="F:glycosyltransferase activity"/>
    <property type="evidence" value="ECO:0007669"/>
    <property type="project" value="UniProtKB-KW"/>
</dbReference>
<reference evidence="6" key="1">
    <citation type="submission" date="2020-02" db="EMBL/GenBank/DDBJ databases">
        <authorList>
            <person name="Meier V. D."/>
        </authorList>
    </citation>
    <scope>NUCLEOTIDE SEQUENCE</scope>
    <source>
        <strain evidence="6">AVDCRST_MAG61</strain>
    </source>
</reference>
<gene>
    <name evidence="6" type="ORF">AVDCRST_MAG61-975</name>
</gene>
<feature type="domain" description="Glycosyl transferase family 1" evidence="4">
    <location>
        <begin position="182"/>
        <end position="357"/>
    </location>
</feature>